<proteinExistence type="predicted"/>
<dbReference type="Gene3D" id="3.20.20.80">
    <property type="entry name" value="Glycosidases"/>
    <property type="match status" value="1"/>
</dbReference>
<feature type="chain" id="PRO_5015655732" description="Asl1-like glycosyl hydrolase catalytic domain-containing protein" evidence="1">
    <location>
        <begin position="24"/>
        <end position="771"/>
    </location>
</feature>
<dbReference type="InterPro" id="IPR024655">
    <property type="entry name" value="Asl1_glyco_hydro_catalytic"/>
</dbReference>
<dbReference type="Proteomes" id="UP000244956">
    <property type="component" value="Unassembled WGS sequence"/>
</dbReference>
<dbReference type="PANTHER" id="PTHR34154:SF3">
    <property type="entry name" value="ALKALI-SENSITIVE LINKAGE PROTEIN 1"/>
    <property type="match status" value="1"/>
</dbReference>
<feature type="domain" description="Secretion system C-terminal sorting" evidence="3">
    <location>
        <begin position="705"/>
        <end position="767"/>
    </location>
</feature>
<dbReference type="InterPro" id="IPR053183">
    <property type="entry name" value="ASL1"/>
</dbReference>
<dbReference type="EMBL" id="QEWP01000010">
    <property type="protein sequence ID" value="PWD98917.1"/>
    <property type="molecule type" value="Genomic_DNA"/>
</dbReference>
<dbReference type="NCBIfam" id="TIGR04183">
    <property type="entry name" value="Por_Secre_tail"/>
    <property type="match status" value="1"/>
</dbReference>
<dbReference type="Gene3D" id="2.60.120.260">
    <property type="entry name" value="Galactose-binding domain-like"/>
    <property type="match status" value="1"/>
</dbReference>
<organism evidence="4 5">
    <name type="scientific">Marinilabilia rubra</name>
    <dbReference type="NCBI Taxonomy" id="2162893"/>
    <lineage>
        <taxon>Bacteria</taxon>
        <taxon>Pseudomonadati</taxon>
        <taxon>Bacteroidota</taxon>
        <taxon>Bacteroidia</taxon>
        <taxon>Marinilabiliales</taxon>
        <taxon>Marinilabiliaceae</taxon>
        <taxon>Marinilabilia</taxon>
    </lineage>
</organism>
<dbReference type="SUPFAM" id="SSF51445">
    <property type="entry name" value="(Trans)glycosidases"/>
    <property type="match status" value="1"/>
</dbReference>
<evidence type="ECO:0008006" key="6">
    <source>
        <dbReference type="Google" id="ProtNLM"/>
    </source>
</evidence>
<reference evidence="4 5" key="1">
    <citation type="submission" date="2018-05" db="EMBL/GenBank/DDBJ databases">
        <title>Marinilabilia rubrum sp. nov., isolated from saltern sediment.</title>
        <authorList>
            <person name="Zhang R."/>
        </authorList>
    </citation>
    <scope>NUCLEOTIDE SEQUENCE [LARGE SCALE GENOMIC DNA]</scope>
    <source>
        <strain evidence="4 5">WTE16</strain>
    </source>
</reference>
<evidence type="ECO:0000259" key="3">
    <source>
        <dbReference type="Pfam" id="PF18962"/>
    </source>
</evidence>
<dbReference type="PANTHER" id="PTHR34154">
    <property type="entry name" value="ALKALI-SENSITIVE LINKAGE PROTEIN 1"/>
    <property type="match status" value="1"/>
</dbReference>
<gene>
    <name evidence="4" type="ORF">DDZ16_13025</name>
</gene>
<keyword evidence="1" id="KW-0732">Signal</keyword>
<accession>A0A2U2B781</accession>
<evidence type="ECO:0000256" key="1">
    <source>
        <dbReference type="SAM" id="SignalP"/>
    </source>
</evidence>
<dbReference type="SUPFAM" id="SSF49785">
    <property type="entry name" value="Galactose-binding domain-like"/>
    <property type="match status" value="1"/>
</dbReference>
<comment type="caution">
    <text evidence="4">The sequence shown here is derived from an EMBL/GenBank/DDBJ whole genome shotgun (WGS) entry which is preliminary data.</text>
</comment>
<keyword evidence="5" id="KW-1185">Reference proteome</keyword>
<dbReference type="Pfam" id="PF11790">
    <property type="entry name" value="Glyco_hydro_cc"/>
    <property type="match status" value="1"/>
</dbReference>
<feature type="domain" description="Asl1-like glycosyl hydrolase catalytic" evidence="2">
    <location>
        <begin position="291"/>
        <end position="514"/>
    </location>
</feature>
<feature type="signal peptide" evidence="1">
    <location>
        <begin position="1"/>
        <end position="23"/>
    </location>
</feature>
<evidence type="ECO:0000259" key="2">
    <source>
        <dbReference type="Pfam" id="PF11790"/>
    </source>
</evidence>
<sequence>MYRRMLKQLLFFVGVLLPFNLSAQDYVWTGAAGSNDFFDEANWRNPVSDDNPVSGAIEPGVSIDLSLILKDTPQTVVANGDISLGSGSLSVEGASLSGTAFSDGDLSILAEGYVSLSGATPLGATVEIDFQSGLGWVKLPEISPADVLNNHLASFLISGTAAVYHDNIRIDNYYESGALVRPNLSSAAPMIVFDEPELQGNNAQVEVDKVHSASSIPEDLNNAIASFELKRGYMATLAINEDGTGLSKVYIASEEDLLVENLPLNLSEKISFIRVVPWNWVAKKGIGGNVTGLNETWHYKWGNNGVSTIERENVPMAWGKGGADDASDIELYKGKYKTPHVLAFNESDNCDDQSGQWGDLCNTDVAVATYENLMKTGLRLVSPSCRENAPFGWLKEFYDKATAQNIRIDVIGVHWYDWGSNPKNSPNADPQQVFNRFKNYLQRVYDLYQLPIWITEFNANPNRTTAVNKAFMELALPYLESLDYVERYAWYQPNSDVADYYDGSGNYTDVGLVYKNQKSTPSVSDASISVSSNLDGALNRDPLTVFEDYFETYTDGQNLGSFYTVWEGPANAVDASITNDSGSAYEGTKFGKSNNNREDFNLRKTFELEAGKTYVWKLATKMTDGAKHVMKVLPDDSYPTLECFNRDWEEHSVEFTVKEGSVSVTLSLYRWPTKNLYFDNFVLKEKETDTSFEDNIRWNECNFRVYPNPVVEKLNLQSDCEAPQNNRIDIVNINGEKVLEFMDYEAMDVSSLTSGLYFLIMGNQTVKFLKR</sequence>
<dbReference type="Pfam" id="PF18962">
    <property type="entry name" value="Por_Secre_tail"/>
    <property type="match status" value="1"/>
</dbReference>
<dbReference type="AlphaFoldDB" id="A0A2U2B781"/>
<dbReference type="InterPro" id="IPR026444">
    <property type="entry name" value="Secre_tail"/>
</dbReference>
<dbReference type="InterPro" id="IPR017853">
    <property type="entry name" value="GH"/>
</dbReference>
<protein>
    <recommendedName>
        <fullName evidence="6">Asl1-like glycosyl hydrolase catalytic domain-containing protein</fullName>
    </recommendedName>
</protein>
<evidence type="ECO:0000313" key="5">
    <source>
        <dbReference type="Proteomes" id="UP000244956"/>
    </source>
</evidence>
<dbReference type="InterPro" id="IPR008979">
    <property type="entry name" value="Galactose-bd-like_sf"/>
</dbReference>
<evidence type="ECO:0000313" key="4">
    <source>
        <dbReference type="EMBL" id="PWD98917.1"/>
    </source>
</evidence>
<name>A0A2U2B781_9BACT</name>
<dbReference type="GO" id="GO:0071966">
    <property type="term" value="P:fungal-type cell wall polysaccharide metabolic process"/>
    <property type="evidence" value="ECO:0007669"/>
    <property type="project" value="TreeGrafter"/>
</dbReference>